<reference evidence="3 4" key="1">
    <citation type="submission" date="2020-11" db="EMBL/GenBank/DDBJ databases">
        <title>Pseudonocardia abyssalis sp. nov. and Pseudonocardia oceani sp. nov., description and phylogenomic analysis of two novel actinomycetes isolated from the deep Southern Ocean.</title>
        <authorList>
            <person name="Parra J."/>
        </authorList>
    </citation>
    <scope>NUCLEOTIDE SEQUENCE [LARGE SCALE GENOMIC DNA]</scope>
    <source>
        <strain evidence="3 4">KRD-168</strain>
    </source>
</reference>
<dbReference type="SMART" id="SM00044">
    <property type="entry name" value="CYCc"/>
    <property type="match status" value="1"/>
</dbReference>
<comment type="similarity">
    <text evidence="1">Belongs to the adenylyl cyclase class-3 family.</text>
</comment>
<comment type="caution">
    <text evidence="3">The sequence shown here is derived from an EMBL/GenBank/DDBJ whole genome shotgun (WGS) entry which is preliminary data.</text>
</comment>
<evidence type="ECO:0000313" key="4">
    <source>
        <dbReference type="Proteomes" id="UP000694287"/>
    </source>
</evidence>
<proteinExistence type="inferred from homology"/>
<evidence type="ECO:0000259" key="2">
    <source>
        <dbReference type="PROSITE" id="PS50125"/>
    </source>
</evidence>
<dbReference type="Pfam" id="PF00211">
    <property type="entry name" value="Guanylate_cyc"/>
    <property type="match status" value="1"/>
</dbReference>
<sequence>MGLITAGMASRFGLTEGQTAVLGRAASALRGEREQIERLGVLVAIGHESRVRLAEDDLLRRAVTRVAAGFGGHAVRIGLLADGVLRYPDDLSTDRTWTTDVDLPTGLDPVETGDDVLACPLTVKDLPAGVLLVRRPGGFTDRDRSLLASLASQLSMGMENARLYHQLDGLFRQYMSPDVATALLADPTQAALGGAVVDVTAVFADLRGFTTFSETASPEEIVVLLNRYFEVATAAVLAEGGTVVQFVGDAMMALFNAPARQPDHALRAVRAALAMQEGIAGIADADGPTFRVGINTGPALVGNIGSTALRNFNAMGDAVNVAARLESAAEPGQVVIGEATRLLLPDGVVVEPLGELTVKGRTGPVTAFRLRALAGVDA</sequence>
<dbReference type="PANTHER" id="PTHR43081:SF1">
    <property type="entry name" value="ADENYLATE CYCLASE, TERMINAL-DIFFERENTIATION SPECIFIC"/>
    <property type="match status" value="1"/>
</dbReference>
<accession>A0ABS6UTW7</accession>
<protein>
    <recommendedName>
        <fullName evidence="2">Guanylate cyclase domain-containing protein</fullName>
    </recommendedName>
</protein>
<dbReference type="InterPro" id="IPR050697">
    <property type="entry name" value="Adenylyl/Guanylyl_Cyclase_3/4"/>
</dbReference>
<dbReference type="CDD" id="cd07302">
    <property type="entry name" value="CHD"/>
    <property type="match status" value="1"/>
</dbReference>
<gene>
    <name evidence="3" type="ORF">I4I81_15605</name>
</gene>
<name>A0ABS6UTW7_9PSEU</name>
<organism evidence="3 4">
    <name type="scientific">Pseudonocardia abyssalis</name>
    <dbReference type="NCBI Taxonomy" id="2792008"/>
    <lineage>
        <taxon>Bacteria</taxon>
        <taxon>Bacillati</taxon>
        <taxon>Actinomycetota</taxon>
        <taxon>Actinomycetes</taxon>
        <taxon>Pseudonocardiales</taxon>
        <taxon>Pseudonocardiaceae</taxon>
        <taxon>Pseudonocardia</taxon>
    </lineage>
</organism>
<dbReference type="PROSITE" id="PS50125">
    <property type="entry name" value="GUANYLATE_CYCLASE_2"/>
    <property type="match status" value="1"/>
</dbReference>
<evidence type="ECO:0000256" key="1">
    <source>
        <dbReference type="ARBA" id="ARBA00005381"/>
    </source>
</evidence>
<dbReference type="InterPro" id="IPR001054">
    <property type="entry name" value="A/G_cyclase"/>
</dbReference>
<evidence type="ECO:0000313" key="3">
    <source>
        <dbReference type="EMBL" id="MBW0135672.1"/>
    </source>
</evidence>
<keyword evidence="4" id="KW-1185">Reference proteome</keyword>
<dbReference type="Proteomes" id="UP000694287">
    <property type="component" value="Unassembled WGS sequence"/>
</dbReference>
<dbReference type="PANTHER" id="PTHR43081">
    <property type="entry name" value="ADENYLATE CYCLASE, TERMINAL-DIFFERENTIATION SPECIFIC-RELATED"/>
    <property type="match status" value="1"/>
</dbReference>
<feature type="domain" description="Guanylate cyclase" evidence="2">
    <location>
        <begin position="200"/>
        <end position="326"/>
    </location>
</feature>
<dbReference type="EMBL" id="JADQDK010000001">
    <property type="protein sequence ID" value="MBW0135672.1"/>
    <property type="molecule type" value="Genomic_DNA"/>
</dbReference>